<dbReference type="Proteomes" id="UP000659388">
    <property type="component" value="Unassembled WGS sequence"/>
</dbReference>
<accession>A0A937JYZ7</accession>
<evidence type="ECO:0000259" key="2">
    <source>
        <dbReference type="PROSITE" id="PS50966"/>
    </source>
</evidence>
<keyword evidence="1" id="KW-0862">Zinc</keyword>
<keyword evidence="1" id="KW-0479">Metal-binding</keyword>
<organism evidence="3 4">
    <name type="scientific">Fulvivirga sediminis</name>
    <dbReference type="NCBI Taxonomy" id="2803949"/>
    <lineage>
        <taxon>Bacteria</taxon>
        <taxon>Pseudomonadati</taxon>
        <taxon>Bacteroidota</taxon>
        <taxon>Cytophagia</taxon>
        <taxon>Cytophagales</taxon>
        <taxon>Fulvivirgaceae</taxon>
        <taxon>Fulvivirga</taxon>
    </lineage>
</organism>
<dbReference type="EMBL" id="JAESIY010000006">
    <property type="protein sequence ID" value="MBL3656918.1"/>
    <property type="molecule type" value="Genomic_DNA"/>
</dbReference>
<dbReference type="AlphaFoldDB" id="A0A937JYZ7"/>
<reference evidence="3" key="1">
    <citation type="submission" date="2021-01" db="EMBL/GenBank/DDBJ databases">
        <title>Fulvivirga kasyanovii gen. nov., sp nov., a novel member of the phylum Bacteroidetes isolated from seawater in a mussel farm.</title>
        <authorList>
            <person name="Zhao L.-H."/>
            <person name="Wang Z.-J."/>
        </authorList>
    </citation>
    <scope>NUCLEOTIDE SEQUENCE</scope>
    <source>
        <strain evidence="3">2943</strain>
    </source>
</reference>
<feature type="domain" description="SWIM-type" evidence="2">
    <location>
        <begin position="52"/>
        <end position="85"/>
    </location>
</feature>
<evidence type="ECO:0000313" key="4">
    <source>
        <dbReference type="Proteomes" id="UP000659388"/>
    </source>
</evidence>
<name>A0A937JYZ7_9BACT</name>
<gene>
    <name evidence="3" type="ORF">JL102_12295</name>
</gene>
<dbReference type="RefSeq" id="WP_202244715.1">
    <property type="nucleotide sequence ID" value="NZ_JAESIY010000006.1"/>
</dbReference>
<evidence type="ECO:0000313" key="3">
    <source>
        <dbReference type="EMBL" id="MBL3656918.1"/>
    </source>
</evidence>
<dbReference type="PROSITE" id="PS50966">
    <property type="entry name" value="ZF_SWIM"/>
    <property type="match status" value="1"/>
</dbReference>
<keyword evidence="4" id="KW-1185">Reference proteome</keyword>
<comment type="caution">
    <text evidence="3">The sequence shown here is derived from an EMBL/GenBank/DDBJ whole genome shotgun (WGS) entry which is preliminary data.</text>
</comment>
<dbReference type="GO" id="GO:0008270">
    <property type="term" value="F:zinc ion binding"/>
    <property type="evidence" value="ECO:0007669"/>
    <property type="project" value="UniProtKB-KW"/>
</dbReference>
<dbReference type="Pfam" id="PF04434">
    <property type="entry name" value="SWIM"/>
    <property type="match status" value="1"/>
</dbReference>
<protein>
    <submittedName>
        <fullName evidence="3">SWIM zinc finger family protein</fullName>
    </submittedName>
</protein>
<sequence length="441" mass="49905">MSFSEEQIQSIAPNASAFSAGKKLSGNSKWESFGKSDRVIWGAIRGSGKNPHLTQIDLNDIAFKCSCPSRQFPCKHAIALMLLYGSQEQNFSVQEEPEWVSAWMDSRKARQEKAAEAPKKTKAKSAAKDTVAKRLEQVQAGAAELELWLKDLVRMGLLELSFKSAKDFKKVAARMVDAKAPGLAFWVRELGQLNYKDGSVWQDESLKLISKLFLLIQAIKNYDQYDSQWQYTIRTLAGWSQSSKELLADANAEVVDDHWLVVGQLEETNDDIVTQRNWLIGKRSNRKALVLNFSTRFSSFESIILPGSYIEGQLAFFPSVQPQRAVIKTQTNAADKFDADFTFTENWLEAHHKKTELIKENPWSNDHLFILNNSKLILKNDTWFMADHDHYLMPLMKGYDIDKCLKSLAICGTASHPMAVVIRDGKAIPLGIFQNNQYTIL</sequence>
<proteinExistence type="predicted"/>
<dbReference type="InterPro" id="IPR007527">
    <property type="entry name" value="Znf_SWIM"/>
</dbReference>
<keyword evidence="1" id="KW-0863">Zinc-finger</keyword>
<evidence type="ECO:0000256" key="1">
    <source>
        <dbReference type="PROSITE-ProRule" id="PRU00325"/>
    </source>
</evidence>